<gene>
    <name evidence="2" type="ORF">F3Y22_tig00112159pilonHSYRG00264</name>
</gene>
<evidence type="ECO:0000313" key="3">
    <source>
        <dbReference type="Proteomes" id="UP000436088"/>
    </source>
</evidence>
<organism evidence="2 3">
    <name type="scientific">Hibiscus syriacus</name>
    <name type="common">Rose of Sharon</name>
    <dbReference type="NCBI Taxonomy" id="106335"/>
    <lineage>
        <taxon>Eukaryota</taxon>
        <taxon>Viridiplantae</taxon>
        <taxon>Streptophyta</taxon>
        <taxon>Embryophyta</taxon>
        <taxon>Tracheophyta</taxon>
        <taxon>Spermatophyta</taxon>
        <taxon>Magnoliopsida</taxon>
        <taxon>eudicotyledons</taxon>
        <taxon>Gunneridae</taxon>
        <taxon>Pentapetalae</taxon>
        <taxon>rosids</taxon>
        <taxon>malvids</taxon>
        <taxon>Malvales</taxon>
        <taxon>Malvaceae</taxon>
        <taxon>Malvoideae</taxon>
        <taxon>Hibiscus</taxon>
    </lineage>
</organism>
<dbReference type="PANTHER" id="PTHR33345">
    <property type="entry name" value="ADAPTER PROTEIN, PUTATIVE-RELATED"/>
    <property type="match status" value="1"/>
</dbReference>
<proteinExistence type="predicted"/>
<name>A0A6A2YDM1_HIBSY</name>
<sequence>MVPIPSPRMGILPPTNNPTDLGIPHTDIHQDLFPDPSNTWKLDKPLWEMYLYPTLAAESDYYAGPASTPCEPEHKIPGGQYNGGNRCASVIKENNSLPQVPPGSSGEGLPYAPMHWPNVGDIWSWRVGRKVSSYGFYSDRYLKVPESLRKPNASKIFSSKPALERFLQSDFPDADASTFFASFIWKIPAVVLLPYSFSPTHSVPAQGMEDGKQQINK</sequence>
<dbReference type="Proteomes" id="UP000436088">
    <property type="component" value="Unassembled WGS sequence"/>
</dbReference>
<dbReference type="Pfam" id="PF23299">
    <property type="entry name" value="DUF7081"/>
    <property type="match status" value="1"/>
</dbReference>
<dbReference type="PANTHER" id="PTHR33345:SF4">
    <property type="entry name" value="MBD DOMAIN-CONTAINING PROTEIN"/>
    <property type="match status" value="1"/>
</dbReference>
<evidence type="ECO:0000259" key="1">
    <source>
        <dbReference type="Pfam" id="PF23299"/>
    </source>
</evidence>
<protein>
    <recommendedName>
        <fullName evidence="1">DUF7081 domain-containing protein</fullName>
    </recommendedName>
</protein>
<evidence type="ECO:0000313" key="2">
    <source>
        <dbReference type="EMBL" id="KAE8670324.1"/>
    </source>
</evidence>
<comment type="caution">
    <text evidence="2">The sequence shown here is derived from an EMBL/GenBank/DDBJ whole genome shotgun (WGS) entry which is preliminary data.</text>
</comment>
<accession>A0A6A2YDM1</accession>
<reference evidence="2" key="1">
    <citation type="submission" date="2019-09" db="EMBL/GenBank/DDBJ databases">
        <title>Draft genome information of white flower Hibiscus syriacus.</title>
        <authorList>
            <person name="Kim Y.-M."/>
        </authorList>
    </citation>
    <scope>NUCLEOTIDE SEQUENCE [LARGE SCALE GENOMIC DNA]</scope>
    <source>
        <strain evidence="2">YM2019G1</strain>
    </source>
</reference>
<dbReference type="AlphaFoldDB" id="A0A6A2YDM1"/>
<keyword evidence="3" id="KW-1185">Reference proteome</keyword>
<dbReference type="EMBL" id="VEPZ02001512">
    <property type="protein sequence ID" value="KAE8670324.1"/>
    <property type="molecule type" value="Genomic_DNA"/>
</dbReference>
<feature type="domain" description="DUF7081" evidence="1">
    <location>
        <begin position="100"/>
        <end position="189"/>
    </location>
</feature>
<dbReference type="InterPro" id="IPR055508">
    <property type="entry name" value="DUF7081"/>
</dbReference>